<protein>
    <submittedName>
        <fullName evidence="1">Uncharacterized protein</fullName>
    </submittedName>
</protein>
<accession>A0A921E5T5</accession>
<reference evidence="1" key="1">
    <citation type="journal article" date="2021" name="PeerJ">
        <title>Extensive microbial diversity within the chicken gut microbiome revealed by metagenomics and culture.</title>
        <authorList>
            <person name="Gilroy R."/>
            <person name="Ravi A."/>
            <person name="Getino M."/>
            <person name="Pursley I."/>
            <person name="Horton D.L."/>
            <person name="Alikhan N.F."/>
            <person name="Baker D."/>
            <person name="Gharbi K."/>
            <person name="Hall N."/>
            <person name="Watson M."/>
            <person name="Adriaenssens E.M."/>
            <person name="Foster-Nyarko E."/>
            <person name="Jarju S."/>
            <person name="Secka A."/>
            <person name="Antonio M."/>
            <person name="Oren A."/>
            <person name="Chaudhuri R.R."/>
            <person name="La Ragione R."/>
            <person name="Hildebrand F."/>
            <person name="Pallen M.J."/>
        </authorList>
    </citation>
    <scope>NUCLEOTIDE SEQUENCE</scope>
    <source>
        <strain evidence="1">316</strain>
    </source>
</reference>
<organism evidence="1 2">
    <name type="scientific">Methylorubrum populi</name>
    <dbReference type="NCBI Taxonomy" id="223967"/>
    <lineage>
        <taxon>Bacteria</taxon>
        <taxon>Pseudomonadati</taxon>
        <taxon>Pseudomonadota</taxon>
        <taxon>Alphaproteobacteria</taxon>
        <taxon>Hyphomicrobiales</taxon>
        <taxon>Methylobacteriaceae</taxon>
        <taxon>Methylorubrum</taxon>
    </lineage>
</organism>
<evidence type="ECO:0000313" key="2">
    <source>
        <dbReference type="Proteomes" id="UP000742631"/>
    </source>
</evidence>
<dbReference type="AlphaFoldDB" id="A0A921E5T5"/>
<name>A0A921E5T5_9HYPH</name>
<reference evidence="1" key="2">
    <citation type="submission" date="2021-09" db="EMBL/GenBank/DDBJ databases">
        <authorList>
            <person name="Gilroy R."/>
        </authorList>
    </citation>
    <scope>NUCLEOTIDE SEQUENCE</scope>
    <source>
        <strain evidence="1">316</strain>
    </source>
</reference>
<dbReference type="EMBL" id="DYYG01000063">
    <property type="protein sequence ID" value="HJE25983.1"/>
    <property type="molecule type" value="Genomic_DNA"/>
</dbReference>
<comment type="caution">
    <text evidence="1">The sequence shown here is derived from an EMBL/GenBank/DDBJ whole genome shotgun (WGS) entry which is preliminary data.</text>
</comment>
<evidence type="ECO:0000313" key="1">
    <source>
        <dbReference type="EMBL" id="HJE25983.1"/>
    </source>
</evidence>
<dbReference type="Proteomes" id="UP000742631">
    <property type="component" value="Unassembled WGS sequence"/>
</dbReference>
<gene>
    <name evidence="1" type="ORF">K8W01_20230</name>
</gene>
<sequence>MYAPSRTSTFAAEPGSAARVTVAEDRENFRPVALPALAAAVHVNSTAVKAARAKAEARKAYRIVHEDEPVD</sequence>
<proteinExistence type="predicted"/>